<comment type="caution">
    <text evidence="2">The sequence shown here is derived from an EMBL/GenBank/DDBJ whole genome shotgun (WGS) entry which is preliminary data.</text>
</comment>
<keyword evidence="2" id="KW-0238">DNA-binding</keyword>
<dbReference type="PANTHER" id="PTHR47165:SF4">
    <property type="entry name" value="OS03G0429900 PROTEIN"/>
    <property type="match status" value="1"/>
</dbReference>
<evidence type="ECO:0000313" key="2">
    <source>
        <dbReference type="EMBL" id="GER42835.1"/>
    </source>
</evidence>
<dbReference type="AlphaFoldDB" id="A0A5A7QC28"/>
<evidence type="ECO:0000313" key="3">
    <source>
        <dbReference type="Proteomes" id="UP000325081"/>
    </source>
</evidence>
<organism evidence="2 3">
    <name type="scientific">Striga asiatica</name>
    <name type="common">Asiatic witchweed</name>
    <name type="synonym">Buchnera asiatica</name>
    <dbReference type="NCBI Taxonomy" id="4170"/>
    <lineage>
        <taxon>Eukaryota</taxon>
        <taxon>Viridiplantae</taxon>
        <taxon>Streptophyta</taxon>
        <taxon>Embryophyta</taxon>
        <taxon>Tracheophyta</taxon>
        <taxon>Spermatophyta</taxon>
        <taxon>Magnoliopsida</taxon>
        <taxon>eudicotyledons</taxon>
        <taxon>Gunneridae</taxon>
        <taxon>Pentapetalae</taxon>
        <taxon>asterids</taxon>
        <taxon>lamiids</taxon>
        <taxon>Lamiales</taxon>
        <taxon>Orobanchaceae</taxon>
        <taxon>Buchnereae</taxon>
        <taxon>Striga</taxon>
    </lineage>
</organism>
<dbReference type="Pfam" id="PF02721">
    <property type="entry name" value="DUF223"/>
    <property type="match status" value="1"/>
</dbReference>
<sequence length="243" mass="28422">MAFTLLKNVNMDKTEWNIKVRVVRCYERTTFGDRSTVLGLEVILHDSEGYRIHASVKKFHIDLFRRHLKERIVLAIRDFIVTPNGGRYKTTIGRFKIAFHGRTRVVRVSENRFPKFLYNFTNFSELAKGTFFDPMLIGTCLRRLTNEHRVEKGSFSQLRKVREIVEEFCKPVFGDSHHPSAAMKSNFEPSYCCLIPTTVWSYNEVPDSKNASFLQMAPKKFHMKLLDRSMNTNHEVLLQDPKL</sequence>
<dbReference type="InterPro" id="IPR012340">
    <property type="entry name" value="NA-bd_OB-fold"/>
</dbReference>
<name>A0A5A7QC28_STRAF</name>
<dbReference type="SUPFAM" id="SSF50249">
    <property type="entry name" value="Nucleic acid-binding proteins"/>
    <property type="match status" value="1"/>
</dbReference>
<dbReference type="OrthoDB" id="913088at2759"/>
<dbReference type="PANTHER" id="PTHR47165">
    <property type="entry name" value="OS03G0429900 PROTEIN"/>
    <property type="match status" value="1"/>
</dbReference>
<accession>A0A5A7QC28</accession>
<protein>
    <submittedName>
        <fullName evidence="2">Replication protein A 70 kDa DNA-binding subunit</fullName>
    </submittedName>
</protein>
<dbReference type="InterPro" id="IPR003871">
    <property type="entry name" value="RFA1B/D_OB_1st"/>
</dbReference>
<dbReference type="Proteomes" id="UP000325081">
    <property type="component" value="Unassembled WGS sequence"/>
</dbReference>
<dbReference type="GO" id="GO:0003677">
    <property type="term" value="F:DNA binding"/>
    <property type="evidence" value="ECO:0007669"/>
    <property type="project" value="UniProtKB-KW"/>
</dbReference>
<evidence type="ECO:0000259" key="1">
    <source>
        <dbReference type="Pfam" id="PF02721"/>
    </source>
</evidence>
<keyword evidence="3" id="KW-1185">Reference proteome</keyword>
<feature type="domain" description="Replication protein A 70 kDa DNA-binding subunit B/D first OB fold" evidence="1">
    <location>
        <begin position="3"/>
        <end position="106"/>
    </location>
</feature>
<reference evidence="3" key="1">
    <citation type="journal article" date="2019" name="Curr. Biol.">
        <title>Genome Sequence of Striga asiatica Provides Insight into the Evolution of Plant Parasitism.</title>
        <authorList>
            <person name="Yoshida S."/>
            <person name="Kim S."/>
            <person name="Wafula E.K."/>
            <person name="Tanskanen J."/>
            <person name="Kim Y.M."/>
            <person name="Honaas L."/>
            <person name="Yang Z."/>
            <person name="Spallek T."/>
            <person name="Conn C.E."/>
            <person name="Ichihashi Y."/>
            <person name="Cheong K."/>
            <person name="Cui S."/>
            <person name="Der J.P."/>
            <person name="Gundlach H."/>
            <person name="Jiao Y."/>
            <person name="Hori C."/>
            <person name="Ishida J.K."/>
            <person name="Kasahara H."/>
            <person name="Kiba T."/>
            <person name="Kim M.S."/>
            <person name="Koo N."/>
            <person name="Laohavisit A."/>
            <person name="Lee Y.H."/>
            <person name="Lumba S."/>
            <person name="McCourt P."/>
            <person name="Mortimer J.C."/>
            <person name="Mutuku J.M."/>
            <person name="Nomura T."/>
            <person name="Sasaki-Sekimoto Y."/>
            <person name="Seto Y."/>
            <person name="Wang Y."/>
            <person name="Wakatake T."/>
            <person name="Sakakibara H."/>
            <person name="Demura T."/>
            <person name="Yamaguchi S."/>
            <person name="Yoneyama K."/>
            <person name="Manabe R.I."/>
            <person name="Nelson D.C."/>
            <person name="Schulman A.H."/>
            <person name="Timko M.P."/>
            <person name="dePamphilis C.W."/>
            <person name="Choi D."/>
            <person name="Shirasu K."/>
        </authorList>
    </citation>
    <scope>NUCLEOTIDE SEQUENCE [LARGE SCALE GENOMIC DNA]</scope>
    <source>
        <strain evidence="3">cv. UVA1</strain>
    </source>
</reference>
<dbReference type="CDD" id="cd04480">
    <property type="entry name" value="RPA1_DBD_A_like"/>
    <property type="match status" value="1"/>
</dbReference>
<proteinExistence type="predicted"/>
<gene>
    <name evidence="2" type="ORF">STAS_19647</name>
</gene>
<dbReference type="Gene3D" id="2.40.50.140">
    <property type="entry name" value="Nucleic acid-binding proteins"/>
    <property type="match status" value="1"/>
</dbReference>
<dbReference type="EMBL" id="BKCP01006460">
    <property type="protein sequence ID" value="GER42835.1"/>
    <property type="molecule type" value="Genomic_DNA"/>
</dbReference>